<organism evidence="3 4">
    <name type="scientific">Streptococcus pneumoniae</name>
    <dbReference type="NCBI Taxonomy" id="1313"/>
    <lineage>
        <taxon>Bacteria</taxon>
        <taxon>Bacillati</taxon>
        <taxon>Bacillota</taxon>
        <taxon>Bacilli</taxon>
        <taxon>Lactobacillales</taxon>
        <taxon>Streptococcaceae</taxon>
        <taxon>Streptococcus</taxon>
    </lineage>
</organism>
<dbReference type="Proteomes" id="UP000729182">
    <property type="component" value="Unassembled WGS sequence"/>
</dbReference>
<proteinExistence type="predicted"/>
<name>A0AAW9W9A8_STREE</name>
<dbReference type="RefSeq" id="WP_155459108.1">
    <property type="nucleotide sequence ID" value="NZ_WNHN01000891.1"/>
</dbReference>
<dbReference type="InterPro" id="IPR011098">
    <property type="entry name" value="G5_dom"/>
</dbReference>
<feature type="domain" description="G5" evidence="2">
    <location>
        <begin position="1"/>
        <end position="26"/>
    </location>
</feature>
<gene>
    <name evidence="3" type="ORF">GM535_13830</name>
</gene>
<sequence>TSDAPTITETVIEKPQDKIIKNGTKELEKPTLEWAKTDKDVLKKSATASYTLTKPAGVEIKSIKVALKDNTGTVVKEVTV</sequence>
<dbReference type="PROSITE" id="PS51109">
    <property type="entry name" value="G5"/>
    <property type="match status" value="1"/>
</dbReference>
<dbReference type="EMBL" id="WNHN01000891">
    <property type="protein sequence ID" value="MTV78288.1"/>
    <property type="molecule type" value="Genomic_DNA"/>
</dbReference>
<accession>A0AAW9W9A8</accession>
<evidence type="ECO:0000313" key="4">
    <source>
        <dbReference type="Proteomes" id="UP000729182"/>
    </source>
</evidence>
<feature type="non-terminal residue" evidence="3">
    <location>
        <position position="1"/>
    </location>
</feature>
<protein>
    <recommendedName>
        <fullName evidence="2">G5 domain-containing protein</fullName>
    </recommendedName>
</protein>
<reference evidence="3" key="1">
    <citation type="submission" date="2019-11" db="EMBL/GenBank/DDBJ databases">
        <title>Growth characteristics of pneumococcus vary with the chemical composition of the capsule and with environmental conditions.</title>
        <authorList>
            <person name="Tothpal A."/>
            <person name="Desobry K."/>
            <person name="Joshi S."/>
            <person name="Wyllie A.L."/>
            <person name="Weinberger D.M."/>
        </authorList>
    </citation>
    <scope>NUCLEOTIDE SEQUENCE</scope>
    <source>
        <strain evidence="3">Pnumococcus10A</strain>
    </source>
</reference>
<evidence type="ECO:0000256" key="1">
    <source>
        <dbReference type="ARBA" id="ARBA00022729"/>
    </source>
</evidence>
<keyword evidence="1" id="KW-0732">Signal</keyword>
<dbReference type="AlphaFoldDB" id="A0AAW9W9A8"/>
<comment type="caution">
    <text evidence="3">The sequence shown here is derived from an EMBL/GenBank/DDBJ whole genome shotgun (WGS) entry which is preliminary data.</text>
</comment>
<evidence type="ECO:0000259" key="2">
    <source>
        <dbReference type="PROSITE" id="PS51109"/>
    </source>
</evidence>
<feature type="non-terminal residue" evidence="3">
    <location>
        <position position="80"/>
    </location>
</feature>
<evidence type="ECO:0000313" key="3">
    <source>
        <dbReference type="EMBL" id="MTV78288.1"/>
    </source>
</evidence>